<proteinExistence type="predicted"/>
<dbReference type="InterPro" id="IPR029016">
    <property type="entry name" value="GAF-like_dom_sf"/>
</dbReference>
<dbReference type="InterPro" id="IPR003018">
    <property type="entry name" value="GAF"/>
</dbReference>
<evidence type="ECO:0000256" key="1">
    <source>
        <dbReference type="ARBA" id="ARBA00022801"/>
    </source>
</evidence>
<sequence length="394" mass="42382">MASFTTEATDESQEQERVAALHSLNLMGTDPEERFDRITRIARELFHVPVAAVNLLDDKELFIKSPTVPGARTMDRADTFCDVTISGPDLLVVEDAAADPRFASKPDVAGGRGVRFYAGRPLTISGEHRVGTLCLFDSKSRVLSEADRRVLDELGSWAERELYDSMDLDRAHDVQQALLPSSSPGAPSYELAGMSLPAHRVGGDFYTWNEADGCLDVTLADVMGKGTAAALMAATVRAATNAAGTAEPSAAFNHASQSLAEDLDATGVFATGFRCRLNLKTGELRYADAGHGLSLIVSPDGEYRQLRSPGLPLGLGGPGSWQANETKLQPGQVLVSFTDGVLDLYDGTLAALDEVAELVRQHPHPSTLIEALRRLAPVKKRDDDITVIALRRVN</sequence>
<keyword evidence="5" id="KW-1185">Reference proteome</keyword>
<reference evidence="4 5" key="1">
    <citation type="submission" date="2023-07" db="EMBL/GenBank/DDBJ databases">
        <title>Sorghum-associated microbial communities from plants grown in Nebraska, USA.</title>
        <authorList>
            <person name="Schachtman D."/>
        </authorList>
    </citation>
    <scope>NUCLEOTIDE SEQUENCE [LARGE SCALE GENOMIC DNA]</scope>
    <source>
        <strain evidence="4 5">DS994</strain>
    </source>
</reference>
<evidence type="ECO:0000313" key="5">
    <source>
        <dbReference type="Proteomes" id="UP001226389"/>
    </source>
</evidence>
<name>A0ABT9UN27_9MICC</name>
<dbReference type="RefSeq" id="WP_307493424.1">
    <property type="nucleotide sequence ID" value="NZ_JAUSSY010000025.1"/>
</dbReference>
<dbReference type="InterPro" id="IPR036457">
    <property type="entry name" value="PPM-type-like_dom_sf"/>
</dbReference>
<dbReference type="InterPro" id="IPR052016">
    <property type="entry name" value="Bact_Sigma-Reg"/>
</dbReference>
<keyword evidence="1" id="KW-0378">Hydrolase</keyword>
<dbReference type="PANTHER" id="PTHR43156:SF2">
    <property type="entry name" value="STAGE II SPORULATION PROTEIN E"/>
    <property type="match status" value="1"/>
</dbReference>
<feature type="domain" description="GAF" evidence="2">
    <location>
        <begin position="30"/>
        <end position="172"/>
    </location>
</feature>
<dbReference type="SUPFAM" id="SSF55781">
    <property type="entry name" value="GAF domain-like"/>
    <property type="match status" value="1"/>
</dbReference>
<dbReference type="InterPro" id="IPR001932">
    <property type="entry name" value="PPM-type_phosphatase-like_dom"/>
</dbReference>
<dbReference type="SUPFAM" id="SSF81606">
    <property type="entry name" value="PP2C-like"/>
    <property type="match status" value="1"/>
</dbReference>
<organism evidence="4 5">
    <name type="scientific">Pseudarthrobacter defluvii</name>
    <dbReference type="NCBI Taxonomy" id="410837"/>
    <lineage>
        <taxon>Bacteria</taxon>
        <taxon>Bacillati</taxon>
        <taxon>Actinomycetota</taxon>
        <taxon>Actinomycetes</taxon>
        <taxon>Micrococcales</taxon>
        <taxon>Micrococcaceae</taxon>
        <taxon>Pseudarthrobacter</taxon>
    </lineage>
</organism>
<evidence type="ECO:0000259" key="3">
    <source>
        <dbReference type="SMART" id="SM00331"/>
    </source>
</evidence>
<evidence type="ECO:0000259" key="2">
    <source>
        <dbReference type="SMART" id="SM00065"/>
    </source>
</evidence>
<dbReference type="Gene3D" id="3.60.40.10">
    <property type="entry name" value="PPM-type phosphatase domain"/>
    <property type="match status" value="1"/>
</dbReference>
<feature type="domain" description="PPM-type phosphatase" evidence="3">
    <location>
        <begin position="186"/>
        <end position="392"/>
    </location>
</feature>
<accession>A0ABT9UN27</accession>
<evidence type="ECO:0000313" key="4">
    <source>
        <dbReference type="EMBL" id="MDQ0121023.1"/>
    </source>
</evidence>
<dbReference type="PANTHER" id="PTHR43156">
    <property type="entry name" value="STAGE II SPORULATION PROTEIN E-RELATED"/>
    <property type="match status" value="1"/>
</dbReference>
<protein>
    <submittedName>
        <fullName evidence="4">Serine phosphatase RsbU (Regulator of sigma subunit)</fullName>
    </submittedName>
</protein>
<dbReference type="SMART" id="SM00331">
    <property type="entry name" value="PP2C_SIG"/>
    <property type="match status" value="1"/>
</dbReference>
<dbReference type="Pfam" id="PF01590">
    <property type="entry name" value="GAF"/>
    <property type="match status" value="1"/>
</dbReference>
<dbReference type="Pfam" id="PF07228">
    <property type="entry name" value="SpoIIE"/>
    <property type="match status" value="1"/>
</dbReference>
<gene>
    <name evidence="4" type="ORF">J2T22_004236</name>
</gene>
<dbReference type="EMBL" id="JAUSSY010000025">
    <property type="protein sequence ID" value="MDQ0121023.1"/>
    <property type="molecule type" value="Genomic_DNA"/>
</dbReference>
<dbReference type="Proteomes" id="UP001226389">
    <property type="component" value="Unassembled WGS sequence"/>
</dbReference>
<dbReference type="SMART" id="SM00065">
    <property type="entry name" value="GAF"/>
    <property type="match status" value="1"/>
</dbReference>
<comment type="caution">
    <text evidence="4">The sequence shown here is derived from an EMBL/GenBank/DDBJ whole genome shotgun (WGS) entry which is preliminary data.</text>
</comment>
<dbReference type="Gene3D" id="3.30.450.40">
    <property type="match status" value="1"/>
</dbReference>